<reference evidence="8" key="1">
    <citation type="journal article" date="2014" name="Int. J. Syst. Evol. Microbiol.">
        <title>Complete genome sequence of Corynebacterium casei LMG S-19264T (=DSM 44701T), isolated from a smear-ripened cheese.</title>
        <authorList>
            <consortium name="US DOE Joint Genome Institute (JGI-PGF)"/>
            <person name="Walter F."/>
            <person name="Albersmeier A."/>
            <person name="Kalinowski J."/>
            <person name="Ruckert C."/>
        </authorList>
    </citation>
    <scope>NUCLEOTIDE SEQUENCE</scope>
    <source>
        <strain evidence="8">CGMCC 1.10859</strain>
    </source>
</reference>
<feature type="transmembrane region" description="Helical" evidence="7">
    <location>
        <begin position="54"/>
        <end position="79"/>
    </location>
</feature>
<reference evidence="9 10" key="2">
    <citation type="submission" date="2016-10" db="EMBL/GenBank/DDBJ databases">
        <authorList>
            <person name="Varghese N."/>
            <person name="Submissions S."/>
        </authorList>
    </citation>
    <scope>NUCLEOTIDE SEQUENCE [LARGE SCALE GENOMIC DNA]</scope>
    <source>
        <strain evidence="9 10">DSM 24802</strain>
    </source>
</reference>
<dbReference type="Pfam" id="PF01554">
    <property type="entry name" value="MatE"/>
    <property type="match status" value="2"/>
</dbReference>
<evidence type="ECO:0000256" key="2">
    <source>
        <dbReference type="ARBA" id="ARBA00022448"/>
    </source>
</evidence>
<feature type="transmembrane region" description="Helical" evidence="7">
    <location>
        <begin position="193"/>
        <end position="215"/>
    </location>
</feature>
<evidence type="ECO:0000256" key="7">
    <source>
        <dbReference type="SAM" id="Phobius"/>
    </source>
</evidence>
<feature type="transmembrane region" description="Helical" evidence="7">
    <location>
        <begin position="99"/>
        <end position="122"/>
    </location>
</feature>
<dbReference type="InterPro" id="IPR048279">
    <property type="entry name" value="MdtK-like"/>
</dbReference>
<feature type="transmembrane region" description="Helical" evidence="7">
    <location>
        <begin position="134"/>
        <end position="157"/>
    </location>
</feature>
<accession>A0AAN5A0S8</accession>
<dbReference type="RefSeq" id="WP_035839409.1">
    <property type="nucleotide sequence ID" value="NZ_BNAB01000021.1"/>
</dbReference>
<feature type="transmembrane region" description="Helical" evidence="7">
    <location>
        <begin position="280"/>
        <end position="298"/>
    </location>
</feature>
<comment type="subcellular location">
    <subcellularLocation>
        <location evidence="1">Cell inner membrane</location>
        <topology evidence="1">Multi-pass membrane protein</topology>
    </subcellularLocation>
</comment>
<evidence type="ECO:0000256" key="6">
    <source>
        <dbReference type="ARBA" id="ARBA00023136"/>
    </source>
</evidence>
<dbReference type="Proteomes" id="UP000199541">
    <property type="component" value="Unassembled WGS sequence"/>
</dbReference>
<dbReference type="EMBL" id="BNAB01000021">
    <property type="protein sequence ID" value="GHE05117.1"/>
    <property type="molecule type" value="Genomic_DNA"/>
</dbReference>
<dbReference type="InterPro" id="IPR002528">
    <property type="entry name" value="MATE_fam"/>
</dbReference>
<dbReference type="Proteomes" id="UP000634647">
    <property type="component" value="Unassembled WGS sequence"/>
</dbReference>
<feature type="transmembrane region" description="Helical" evidence="7">
    <location>
        <begin position="318"/>
        <end position="340"/>
    </location>
</feature>
<name>A0AAN5A0S8_9RHOB</name>
<gene>
    <name evidence="8" type="ORF">GCM10008024_34770</name>
    <name evidence="9" type="ORF">SAMN05444006_12335</name>
</gene>
<dbReference type="PANTHER" id="PTHR43549">
    <property type="entry name" value="MULTIDRUG RESISTANCE PROTEIN YPNP-RELATED"/>
    <property type="match status" value="1"/>
</dbReference>
<evidence type="ECO:0000256" key="5">
    <source>
        <dbReference type="ARBA" id="ARBA00022989"/>
    </source>
</evidence>
<keyword evidence="6 7" id="KW-0472">Membrane</keyword>
<evidence type="ECO:0000256" key="4">
    <source>
        <dbReference type="ARBA" id="ARBA00022692"/>
    </source>
</evidence>
<dbReference type="NCBIfam" id="TIGR00797">
    <property type="entry name" value="matE"/>
    <property type="match status" value="1"/>
</dbReference>
<keyword evidence="3" id="KW-1003">Cell membrane</keyword>
<dbReference type="GO" id="GO:0005886">
    <property type="term" value="C:plasma membrane"/>
    <property type="evidence" value="ECO:0007669"/>
    <property type="project" value="UniProtKB-SubCell"/>
</dbReference>
<proteinExistence type="predicted"/>
<evidence type="ECO:0000313" key="10">
    <source>
        <dbReference type="Proteomes" id="UP000199541"/>
    </source>
</evidence>
<dbReference type="EMBL" id="FNOB01000023">
    <property type="protein sequence ID" value="SDX66417.1"/>
    <property type="molecule type" value="Genomic_DNA"/>
</dbReference>
<sequence>MQERRARFLQGNLFRHITVMALSASAGLIAVFLVDFVDILFISMLGRDELTAALGYSAAVLFFTTSIGIGMAIATSALVARSLGAGDGWEARQSATSALLIGAGVGVVFAVLVWANLGVILTGLGAAGAVRDHAMAYLSILVPSLPFLLVAMAGGAVLRAHGDARRAMLVQMVAALVNAVLDPIFIFGLKLDIVGAAMASAIARAVMAAVALWTIQRYHRGLARPVASRVLADLRPVMAIGGPALMTQMASPIGQAYVTRAMADFGAEAVAGMAIITRTAPIAFAVIFALSGAIGPIIGQNFGARQGARVGRAYRDGLIFAALYTAAVSALLYLLGGAIADLFRAEGLTRRLVYLFCGPLALLFWFNGAIFVSNAACNNLGRPLLSTLVNWGRNTVGTVLPVMLLAPAYGAIGVLVGQAIGGILFGVAAIFIARAVIRRQTAGFPA</sequence>
<reference evidence="8" key="3">
    <citation type="submission" date="2023-06" db="EMBL/GenBank/DDBJ databases">
        <authorList>
            <person name="Sun Q."/>
            <person name="Zhou Y."/>
        </authorList>
    </citation>
    <scope>NUCLEOTIDE SEQUENCE</scope>
    <source>
        <strain evidence="8">CGMCC 1.10859</strain>
    </source>
</reference>
<dbReference type="PIRSF" id="PIRSF006603">
    <property type="entry name" value="DinF"/>
    <property type="match status" value="1"/>
</dbReference>
<feature type="transmembrane region" description="Helical" evidence="7">
    <location>
        <begin position="352"/>
        <end position="376"/>
    </location>
</feature>
<keyword evidence="2" id="KW-0813">Transport</keyword>
<dbReference type="GO" id="GO:0042910">
    <property type="term" value="F:xenobiotic transmembrane transporter activity"/>
    <property type="evidence" value="ECO:0007669"/>
    <property type="project" value="InterPro"/>
</dbReference>
<feature type="transmembrane region" description="Helical" evidence="7">
    <location>
        <begin position="169"/>
        <end position="187"/>
    </location>
</feature>
<protein>
    <submittedName>
        <fullName evidence="9">Efflux protein, MATE family</fullName>
    </submittedName>
    <submittedName>
        <fullName evidence="8">MATE family efflux transporter</fullName>
    </submittedName>
</protein>
<dbReference type="GO" id="GO:0015297">
    <property type="term" value="F:antiporter activity"/>
    <property type="evidence" value="ECO:0007669"/>
    <property type="project" value="InterPro"/>
</dbReference>
<feature type="transmembrane region" description="Helical" evidence="7">
    <location>
        <begin position="408"/>
        <end position="433"/>
    </location>
</feature>
<evidence type="ECO:0000256" key="3">
    <source>
        <dbReference type="ARBA" id="ARBA00022475"/>
    </source>
</evidence>
<keyword evidence="4 7" id="KW-0812">Transmembrane</keyword>
<organism evidence="8 11">
    <name type="scientific">Allgaiera indica</name>
    <dbReference type="NCBI Taxonomy" id="765699"/>
    <lineage>
        <taxon>Bacteria</taxon>
        <taxon>Pseudomonadati</taxon>
        <taxon>Pseudomonadota</taxon>
        <taxon>Alphaproteobacteria</taxon>
        <taxon>Rhodobacterales</taxon>
        <taxon>Paracoccaceae</taxon>
        <taxon>Allgaiera</taxon>
    </lineage>
</organism>
<keyword evidence="10" id="KW-1185">Reference proteome</keyword>
<evidence type="ECO:0000256" key="1">
    <source>
        <dbReference type="ARBA" id="ARBA00004429"/>
    </source>
</evidence>
<evidence type="ECO:0000313" key="9">
    <source>
        <dbReference type="EMBL" id="SDX66417.1"/>
    </source>
</evidence>
<feature type="transmembrane region" description="Helical" evidence="7">
    <location>
        <begin position="12"/>
        <end position="34"/>
    </location>
</feature>
<dbReference type="AlphaFoldDB" id="A0AAN5A0S8"/>
<comment type="caution">
    <text evidence="8">The sequence shown here is derived from an EMBL/GenBank/DDBJ whole genome shotgun (WGS) entry which is preliminary data.</text>
</comment>
<evidence type="ECO:0000313" key="11">
    <source>
        <dbReference type="Proteomes" id="UP000634647"/>
    </source>
</evidence>
<dbReference type="InterPro" id="IPR052031">
    <property type="entry name" value="Membrane_Transporter-Flippase"/>
</dbReference>
<keyword evidence="5 7" id="KW-1133">Transmembrane helix</keyword>
<evidence type="ECO:0000313" key="8">
    <source>
        <dbReference type="EMBL" id="GHE05117.1"/>
    </source>
</evidence>
<dbReference type="PANTHER" id="PTHR43549:SF3">
    <property type="entry name" value="MULTIDRUG RESISTANCE PROTEIN YPNP-RELATED"/>
    <property type="match status" value="1"/>
</dbReference>